<accession>A0ABU3TPG5</accession>
<evidence type="ECO:0000313" key="3">
    <source>
        <dbReference type="Proteomes" id="UP001249959"/>
    </source>
</evidence>
<reference evidence="2 3" key="1">
    <citation type="submission" date="2023-09" db="EMBL/GenBank/DDBJ databases">
        <title>Aquirufa genomes.</title>
        <authorList>
            <person name="Pitt A."/>
        </authorList>
    </citation>
    <scope>NUCLEOTIDE SEQUENCE [LARGE SCALE GENOMIC DNA]</scope>
    <source>
        <strain evidence="2 3">LEOWEIH-7C</strain>
    </source>
</reference>
<keyword evidence="3" id="KW-1185">Reference proteome</keyword>
<comment type="caution">
    <text evidence="2">The sequence shown here is derived from an EMBL/GenBank/DDBJ whole genome shotgun (WGS) entry which is preliminary data.</text>
</comment>
<dbReference type="RefSeq" id="WP_316070165.1">
    <property type="nucleotide sequence ID" value="NZ_JAVNWW010000001.1"/>
</dbReference>
<feature type="chain" id="PRO_5047101421" description="Transporter" evidence="1">
    <location>
        <begin position="21"/>
        <end position="294"/>
    </location>
</feature>
<keyword evidence="1" id="KW-0732">Signal</keyword>
<evidence type="ECO:0000313" key="2">
    <source>
        <dbReference type="EMBL" id="MDU0807705.1"/>
    </source>
</evidence>
<proteinExistence type="predicted"/>
<organism evidence="2 3">
    <name type="scientific">Aquirufa regiilacus</name>
    <dbReference type="NCBI Taxonomy" id="3024868"/>
    <lineage>
        <taxon>Bacteria</taxon>
        <taxon>Pseudomonadati</taxon>
        <taxon>Bacteroidota</taxon>
        <taxon>Cytophagia</taxon>
        <taxon>Cytophagales</taxon>
        <taxon>Flectobacillaceae</taxon>
        <taxon>Aquirufa</taxon>
    </lineage>
</organism>
<sequence>MKKILLLLCLVLITGQAAMAQMPHDGIYMNKKLACGAVIYSNSSWTNFWENQLFRDNKNIGRLTTESVSAMLAYGITKKLNVIAVVPYVRTNASKGNLMGQEGLQDASLWLKAKGYAAHGLTLHGVVGLSVPVSNYVPDFLPMSIGIGSKALITRGMISYDLPKHLYLNSSIAYQMRSNVRADRDGYLAGSRFYNTSDVAVPDAFDAALRLGYLKKDNQLELFAEHFSCVGGDHIRRNDMPFITNDMTMTSVGVYGKFQPKTLGVNARVAYVVDGQNVGQSLSLSVGVLYQFKL</sequence>
<gene>
    <name evidence="2" type="ORF">PQG45_01500</name>
</gene>
<protein>
    <recommendedName>
        <fullName evidence="4">Transporter</fullName>
    </recommendedName>
</protein>
<dbReference type="Proteomes" id="UP001249959">
    <property type="component" value="Unassembled WGS sequence"/>
</dbReference>
<dbReference type="EMBL" id="JAVNWW010000001">
    <property type="protein sequence ID" value="MDU0807705.1"/>
    <property type="molecule type" value="Genomic_DNA"/>
</dbReference>
<feature type="signal peptide" evidence="1">
    <location>
        <begin position="1"/>
        <end position="20"/>
    </location>
</feature>
<evidence type="ECO:0008006" key="4">
    <source>
        <dbReference type="Google" id="ProtNLM"/>
    </source>
</evidence>
<evidence type="ECO:0000256" key="1">
    <source>
        <dbReference type="SAM" id="SignalP"/>
    </source>
</evidence>
<name>A0ABU3TPG5_9BACT</name>